<dbReference type="EMBL" id="JADBJN010000002">
    <property type="protein sequence ID" value="KAG5677100.1"/>
    <property type="molecule type" value="Genomic_DNA"/>
</dbReference>
<evidence type="ECO:0000256" key="3">
    <source>
        <dbReference type="ARBA" id="ARBA00022737"/>
    </source>
</evidence>
<evidence type="ECO:0000313" key="9">
    <source>
        <dbReference type="Proteomes" id="UP001107558"/>
    </source>
</evidence>
<gene>
    <name evidence="8" type="ORF">PVAND_006883</name>
</gene>
<dbReference type="AlphaFoldDB" id="A0A9J6C4J6"/>
<accession>A0A9J6C4J6</accession>
<evidence type="ECO:0000256" key="4">
    <source>
        <dbReference type="ARBA" id="ARBA00023157"/>
    </source>
</evidence>
<keyword evidence="4" id="KW-1015">Disulfide bond</keyword>
<dbReference type="GO" id="GO:0005576">
    <property type="term" value="C:extracellular region"/>
    <property type="evidence" value="ECO:0007669"/>
    <property type="project" value="InterPro"/>
</dbReference>
<feature type="domain" description="Chitin-binding type-2" evidence="7">
    <location>
        <begin position="110"/>
        <end position="170"/>
    </location>
</feature>
<dbReference type="InterPro" id="IPR051940">
    <property type="entry name" value="Chitin_bind-dev_reg"/>
</dbReference>
<dbReference type="Proteomes" id="UP001107558">
    <property type="component" value="Chromosome 2"/>
</dbReference>
<protein>
    <recommendedName>
        <fullName evidence="7">Chitin-binding type-2 domain-containing protein</fullName>
    </recommendedName>
</protein>
<dbReference type="OrthoDB" id="6020543at2759"/>
<proteinExistence type="predicted"/>
<feature type="domain" description="Chitin-binding type-2" evidence="7">
    <location>
        <begin position="22"/>
        <end position="82"/>
    </location>
</feature>
<dbReference type="PANTHER" id="PTHR23301:SF0">
    <property type="entry name" value="CHITIN-BINDING TYPE-2 DOMAIN-CONTAINING PROTEIN-RELATED"/>
    <property type="match status" value="1"/>
</dbReference>
<dbReference type="InterPro" id="IPR002557">
    <property type="entry name" value="Chitin-bd_dom"/>
</dbReference>
<dbReference type="GO" id="GO:0008061">
    <property type="term" value="F:chitin binding"/>
    <property type="evidence" value="ECO:0007669"/>
    <property type="project" value="UniProtKB-KW"/>
</dbReference>
<dbReference type="SUPFAM" id="SSF57625">
    <property type="entry name" value="Invertebrate chitin-binding proteins"/>
    <property type="match status" value="2"/>
</dbReference>
<dbReference type="SMART" id="SM00494">
    <property type="entry name" value="ChtBD2"/>
    <property type="match status" value="2"/>
</dbReference>
<evidence type="ECO:0000256" key="5">
    <source>
        <dbReference type="ARBA" id="ARBA00023180"/>
    </source>
</evidence>
<dbReference type="Pfam" id="PF01607">
    <property type="entry name" value="CBM_14"/>
    <property type="match status" value="2"/>
</dbReference>
<evidence type="ECO:0000313" key="8">
    <source>
        <dbReference type="EMBL" id="KAG5677100.1"/>
    </source>
</evidence>
<feature type="signal peptide" evidence="6">
    <location>
        <begin position="1"/>
        <end position="16"/>
    </location>
</feature>
<sequence length="174" mass="19876">MKTFVLLTVLLGLAAAQSGRLDSRCPQGPNDPRPDRFAHPFDCSMFVRCHNGNALEFRCPNGQHWSERTNSCEEPHIARCQLQPIQQPHPQPIQPPRPQPIIPPPSTPTFLQCPAFDIPGEFVYFPHPNECSQFYQCSAGRAVLLRCPSGHLWNIERTFCDREQNVHCRLPRRL</sequence>
<evidence type="ECO:0000256" key="2">
    <source>
        <dbReference type="ARBA" id="ARBA00022729"/>
    </source>
</evidence>
<dbReference type="Gene3D" id="2.170.140.10">
    <property type="entry name" value="Chitin binding domain"/>
    <property type="match status" value="2"/>
</dbReference>
<dbReference type="InterPro" id="IPR036508">
    <property type="entry name" value="Chitin-bd_dom_sf"/>
</dbReference>
<keyword evidence="2 6" id="KW-0732">Signal</keyword>
<comment type="caution">
    <text evidence="8">The sequence shown here is derived from an EMBL/GenBank/DDBJ whole genome shotgun (WGS) entry which is preliminary data.</text>
</comment>
<name>A0A9J6C4J6_POLVA</name>
<keyword evidence="3" id="KW-0677">Repeat</keyword>
<dbReference type="PANTHER" id="PTHR23301">
    <property type="entry name" value="CHITIN BINDING PERITROPHIN-A"/>
    <property type="match status" value="1"/>
</dbReference>
<feature type="chain" id="PRO_5039922920" description="Chitin-binding type-2 domain-containing protein" evidence="6">
    <location>
        <begin position="17"/>
        <end position="174"/>
    </location>
</feature>
<keyword evidence="9" id="KW-1185">Reference proteome</keyword>
<evidence type="ECO:0000256" key="1">
    <source>
        <dbReference type="ARBA" id="ARBA00022669"/>
    </source>
</evidence>
<organism evidence="8 9">
    <name type="scientific">Polypedilum vanderplanki</name>
    <name type="common">Sleeping chironomid midge</name>
    <dbReference type="NCBI Taxonomy" id="319348"/>
    <lineage>
        <taxon>Eukaryota</taxon>
        <taxon>Metazoa</taxon>
        <taxon>Ecdysozoa</taxon>
        <taxon>Arthropoda</taxon>
        <taxon>Hexapoda</taxon>
        <taxon>Insecta</taxon>
        <taxon>Pterygota</taxon>
        <taxon>Neoptera</taxon>
        <taxon>Endopterygota</taxon>
        <taxon>Diptera</taxon>
        <taxon>Nematocera</taxon>
        <taxon>Chironomoidea</taxon>
        <taxon>Chironomidae</taxon>
        <taxon>Chironominae</taxon>
        <taxon>Polypedilum</taxon>
        <taxon>Polypedilum</taxon>
    </lineage>
</organism>
<evidence type="ECO:0000259" key="7">
    <source>
        <dbReference type="PROSITE" id="PS50940"/>
    </source>
</evidence>
<keyword evidence="5" id="KW-0325">Glycoprotein</keyword>
<reference evidence="8" key="1">
    <citation type="submission" date="2021-03" db="EMBL/GenBank/DDBJ databases">
        <title>Chromosome level genome of the anhydrobiotic midge Polypedilum vanderplanki.</title>
        <authorList>
            <person name="Yoshida Y."/>
            <person name="Kikawada T."/>
            <person name="Gusev O."/>
        </authorList>
    </citation>
    <scope>NUCLEOTIDE SEQUENCE</scope>
    <source>
        <strain evidence="8">NIAS01</strain>
        <tissue evidence="8">Whole body or cell culture</tissue>
    </source>
</reference>
<keyword evidence="1" id="KW-0147">Chitin-binding</keyword>
<dbReference type="PROSITE" id="PS50940">
    <property type="entry name" value="CHIT_BIND_II"/>
    <property type="match status" value="2"/>
</dbReference>
<evidence type="ECO:0000256" key="6">
    <source>
        <dbReference type="SAM" id="SignalP"/>
    </source>
</evidence>